<keyword evidence="1" id="KW-0732">Signal</keyword>
<dbReference type="AlphaFoldDB" id="A0A7W7Y6R8"/>
<feature type="chain" id="PRO_5030612773" description="DUF5722 domain-containing protein" evidence="1">
    <location>
        <begin position="17"/>
        <end position="407"/>
    </location>
</feature>
<dbReference type="Pfam" id="PF18989">
    <property type="entry name" value="DUF5722"/>
    <property type="match status" value="1"/>
</dbReference>
<evidence type="ECO:0000313" key="4">
    <source>
        <dbReference type="Proteomes" id="UP000590740"/>
    </source>
</evidence>
<feature type="signal peptide" evidence="1">
    <location>
        <begin position="1"/>
        <end position="16"/>
    </location>
</feature>
<evidence type="ECO:0000313" key="3">
    <source>
        <dbReference type="EMBL" id="MBB5030611.1"/>
    </source>
</evidence>
<name>A0A7W7Y6R8_9BACT</name>
<protein>
    <recommendedName>
        <fullName evidence="2">DUF5722 domain-containing protein</fullName>
    </recommendedName>
</protein>
<accession>A0A7W7Y6R8</accession>
<dbReference type="RefSeq" id="WP_184337425.1">
    <property type="nucleotide sequence ID" value="NZ_JACHIG010000001.1"/>
</dbReference>
<evidence type="ECO:0000259" key="2">
    <source>
        <dbReference type="Pfam" id="PF18989"/>
    </source>
</evidence>
<dbReference type="EMBL" id="JACHIG010000001">
    <property type="protein sequence ID" value="MBB5030611.1"/>
    <property type="molecule type" value="Genomic_DNA"/>
</dbReference>
<dbReference type="InterPro" id="IPR043780">
    <property type="entry name" value="DUF5722"/>
</dbReference>
<sequence>MRHLLLALLLVQSVFAQNTDPFPTPPDQKGLQVQMVDDALALGIHHAGINVNLTALYDAASKPESGSFVFNQKYLASLDRQIKPLSAKGVVVYLILIAYPSKNPAIDSVVLHPGHRKDYKFSVGAVNTTNGYLNAVMNLLAEYWSGAHPEHGRVWGWIIGNEVNSHFLWNNMGLVPLETAASEYEKAFRIMHSAIRRHSLHARTYLSSDHHWTSSMHNVSVQEATPGREFLDTFARLVRERGDFDWNVAWHPYPEDLGNPRAWTDKTVTHDDSSNKVTFKNLEVLAKHLAKPELLYDGKPRRIILSEQGFHTLLTPEGEKLQAAAYAYAWEKIQTLPTVDAFIYHRHVDHAQEGGLRLGLWRNAPNSIATPHSKKLIYDLFLKAGTAEWRASADALLPVTGLKSWAE</sequence>
<proteinExistence type="predicted"/>
<dbReference type="SUPFAM" id="SSF51445">
    <property type="entry name" value="(Trans)glycosidases"/>
    <property type="match status" value="1"/>
</dbReference>
<feature type="domain" description="DUF5722" evidence="2">
    <location>
        <begin position="22"/>
        <end position="407"/>
    </location>
</feature>
<dbReference type="Gene3D" id="3.20.20.80">
    <property type="entry name" value="Glycosidases"/>
    <property type="match status" value="1"/>
</dbReference>
<organism evidence="3 4">
    <name type="scientific">Prosthecobacter vanneervenii</name>
    <dbReference type="NCBI Taxonomy" id="48466"/>
    <lineage>
        <taxon>Bacteria</taxon>
        <taxon>Pseudomonadati</taxon>
        <taxon>Verrucomicrobiota</taxon>
        <taxon>Verrucomicrobiia</taxon>
        <taxon>Verrucomicrobiales</taxon>
        <taxon>Verrucomicrobiaceae</taxon>
        <taxon>Prosthecobacter</taxon>
    </lineage>
</organism>
<keyword evidence="4" id="KW-1185">Reference proteome</keyword>
<reference evidence="3 4" key="1">
    <citation type="submission" date="2020-08" db="EMBL/GenBank/DDBJ databases">
        <title>Genomic Encyclopedia of Type Strains, Phase IV (KMG-IV): sequencing the most valuable type-strain genomes for metagenomic binning, comparative biology and taxonomic classification.</title>
        <authorList>
            <person name="Goeker M."/>
        </authorList>
    </citation>
    <scope>NUCLEOTIDE SEQUENCE [LARGE SCALE GENOMIC DNA]</scope>
    <source>
        <strain evidence="3 4">DSM 12252</strain>
    </source>
</reference>
<comment type="caution">
    <text evidence="3">The sequence shown here is derived from an EMBL/GenBank/DDBJ whole genome shotgun (WGS) entry which is preliminary data.</text>
</comment>
<gene>
    <name evidence="3" type="ORF">HNQ65_000165</name>
</gene>
<evidence type="ECO:0000256" key="1">
    <source>
        <dbReference type="SAM" id="SignalP"/>
    </source>
</evidence>
<dbReference type="Proteomes" id="UP000590740">
    <property type="component" value="Unassembled WGS sequence"/>
</dbReference>
<dbReference type="InterPro" id="IPR017853">
    <property type="entry name" value="GH"/>
</dbReference>